<feature type="transmembrane region" description="Helical" evidence="1">
    <location>
        <begin position="50"/>
        <end position="71"/>
    </location>
</feature>
<organism evidence="2 3">
    <name type="scientific">Pseudomonas putida</name>
    <name type="common">Arthrobacter siderocapsulatus</name>
    <dbReference type="NCBI Taxonomy" id="303"/>
    <lineage>
        <taxon>Bacteria</taxon>
        <taxon>Pseudomonadati</taxon>
        <taxon>Pseudomonadota</taxon>
        <taxon>Gammaproteobacteria</taxon>
        <taxon>Pseudomonadales</taxon>
        <taxon>Pseudomonadaceae</taxon>
        <taxon>Pseudomonas</taxon>
    </lineage>
</organism>
<keyword evidence="1" id="KW-0812">Transmembrane</keyword>
<accession>A0A4D6X7R1</accession>
<dbReference type="RefSeq" id="WP_136912834.1">
    <property type="nucleotide sequence ID" value="NZ_CP039371.1"/>
</dbReference>
<evidence type="ECO:0000313" key="3">
    <source>
        <dbReference type="Proteomes" id="UP000298551"/>
    </source>
</evidence>
<feature type="transmembrane region" description="Helical" evidence="1">
    <location>
        <begin position="195"/>
        <end position="212"/>
    </location>
</feature>
<sequence>MNPLSVLRDSLYFFRSHLGNIVTLCLPLIVLESLLSQLLMSQLGERSGMAAATAVGLALYPLYNAALILYLDTRSNDQQIANRDLLARAAQLWAPLVMLLVISFLLIIAGLALLVIPGIWIMINLVFAEYLLVLRGMPVMQAMRASAAMTTGNFLRILVCLLAVLAPLWLIDALLMTAFPDPAPGVELLLDSLNGFLSLFITVVLYRLFMLLEGEAGA</sequence>
<dbReference type="EMBL" id="CP039371">
    <property type="protein sequence ID" value="QCI10618.1"/>
    <property type="molecule type" value="Genomic_DNA"/>
</dbReference>
<dbReference type="Pfam" id="PF06790">
    <property type="entry name" value="UPF0259"/>
    <property type="match status" value="1"/>
</dbReference>
<feature type="transmembrane region" description="Helical" evidence="1">
    <location>
        <begin position="154"/>
        <end position="175"/>
    </location>
</feature>
<dbReference type="Proteomes" id="UP000298551">
    <property type="component" value="Chromosome"/>
</dbReference>
<keyword evidence="1" id="KW-0472">Membrane</keyword>
<evidence type="ECO:0000313" key="2">
    <source>
        <dbReference type="EMBL" id="QCI10618.1"/>
    </source>
</evidence>
<proteinExistence type="predicted"/>
<dbReference type="AlphaFoldDB" id="A0A4D6X7R1"/>
<name>A0A4D6X7R1_PSEPU</name>
<keyword evidence="1" id="KW-1133">Transmembrane helix</keyword>
<dbReference type="OrthoDB" id="6196264at2"/>
<gene>
    <name evidence="2" type="ORF">E6B08_03965</name>
</gene>
<evidence type="ECO:0000256" key="1">
    <source>
        <dbReference type="SAM" id="Phobius"/>
    </source>
</evidence>
<feature type="transmembrane region" description="Helical" evidence="1">
    <location>
        <begin position="118"/>
        <end position="134"/>
    </location>
</feature>
<reference evidence="3" key="1">
    <citation type="submission" date="2019-04" db="EMBL/GenBank/DDBJ databases">
        <title>Genome sequence of Pseudomonas putida 1290, an auxin catabolizing strain.</title>
        <authorList>
            <person name="Laird T.S."/>
            <person name="Leveau J.H.J."/>
        </authorList>
    </citation>
    <scope>NUCLEOTIDE SEQUENCE [LARGE SCALE GENOMIC DNA]</scope>
    <source>
        <strain evidence="3">1290</strain>
    </source>
</reference>
<feature type="transmembrane region" description="Helical" evidence="1">
    <location>
        <begin position="92"/>
        <end position="112"/>
    </location>
</feature>
<feature type="transmembrane region" description="Helical" evidence="1">
    <location>
        <begin position="12"/>
        <end position="30"/>
    </location>
</feature>
<protein>
    <submittedName>
        <fullName evidence="2">Uncharacterized protein</fullName>
    </submittedName>
</protein>